<name>A0ABY9XX74_9FLAO</name>
<dbReference type="InterPro" id="IPR044068">
    <property type="entry name" value="CB"/>
</dbReference>
<dbReference type="PROSITE" id="PS51898">
    <property type="entry name" value="TYR_RECOMBINASE"/>
    <property type="match status" value="1"/>
</dbReference>
<evidence type="ECO:0000256" key="5">
    <source>
        <dbReference type="PROSITE-ProRule" id="PRU01248"/>
    </source>
</evidence>
<dbReference type="InterPro" id="IPR050090">
    <property type="entry name" value="Tyrosine_recombinase_XerCD"/>
</dbReference>
<comment type="similarity">
    <text evidence="1">Belongs to the 'phage' integrase family.</text>
</comment>
<dbReference type="InterPro" id="IPR025269">
    <property type="entry name" value="SAM-like_dom"/>
</dbReference>
<accession>A0ABY9XX74</accession>
<keyword evidence="2" id="KW-0229">DNA integration</keyword>
<proteinExistence type="inferred from homology"/>
<dbReference type="InterPro" id="IPR002104">
    <property type="entry name" value="Integrase_catalytic"/>
</dbReference>
<dbReference type="SUPFAM" id="SSF56349">
    <property type="entry name" value="DNA breaking-rejoining enzymes"/>
    <property type="match status" value="1"/>
</dbReference>
<feature type="domain" description="Core-binding (CB)" evidence="7">
    <location>
        <begin position="113"/>
        <end position="204"/>
    </location>
</feature>
<evidence type="ECO:0000256" key="2">
    <source>
        <dbReference type="ARBA" id="ARBA00022908"/>
    </source>
</evidence>
<reference evidence="8 9" key="1">
    <citation type="submission" date="2023-09" db="EMBL/GenBank/DDBJ databases">
        <title>Thalassobella suaedae gen. nov., sp. nov., a marine bacterium of the family Flavobacteriaceae isolated from a halophyte Suaeda japonica.</title>
        <authorList>
            <person name="Lee S.Y."/>
            <person name="Hwang C.Y."/>
        </authorList>
    </citation>
    <scope>NUCLEOTIDE SEQUENCE [LARGE SCALE GENOMIC DNA]</scope>
    <source>
        <strain evidence="8 9">HL-DH14</strain>
    </source>
</reference>
<evidence type="ECO:0000256" key="3">
    <source>
        <dbReference type="ARBA" id="ARBA00023125"/>
    </source>
</evidence>
<dbReference type="InterPro" id="IPR010998">
    <property type="entry name" value="Integrase_recombinase_N"/>
</dbReference>
<dbReference type="Proteomes" id="UP001302806">
    <property type="component" value="Chromosome"/>
</dbReference>
<evidence type="ECO:0000313" key="9">
    <source>
        <dbReference type="Proteomes" id="UP001302806"/>
    </source>
</evidence>
<dbReference type="PANTHER" id="PTHR30349:SF64">
    <property type="entry name" value="PROPHAGE INTEGRASE INTD-RELATED"/>
    <property type="match status" value="1"/>
</dbReference>
<dbReference type="EMBL" id="CP134537">
    <property type="protein sequence ID" value="WNH10556.1"/>
    <property type="molecule type" value="Genomic_DNA"/>
</dbReference>
<dbReference type="PROSITE" id="PS51900">
    <property type="entry name" value="CB"/>
    <property type="match status" value="1"/>
</dbReference>
<dbReference type="Gene3D" id="1.10.150.130">
    <property type="match status" value="1"/>
</dbReference>
<evidence type="ECO:0000313" key="8">
    <source>
        <dbReference type="EMBL" id="WNH10556.1"/>
    </source>
</evidence>
<dbReference type="RefSeq" id="WP_415866803.1">
    <property type="nucleotide sequence ID" value="NZ_CP134537.1"/>
</dbReference>
<dbReference type="Pfam" id="PF00589">
    <property type="entry name" value="Phage_integrase"/>
    <property type="match status" value="1"/>
</dbReference>
<evidence type="ECO:0000259" key="6">
    <source>
        <dbReference type="PROSITE" id="PS51898"/>
    </source>
</evidence>
<dbReference type="InterPro" id="IPR011010">
    <property type="entry name" value="DNA_brk_join_enz"/>
</dbReference>
<keyword evidence="3 5" id="KW-0238">DNA-binding</keyword>
<organism evidence="8 9">
    <name type="scientific">Thalassobellus suaedae</name>
    <dbReference type="NCBI Taxonomy" id="3074124"/>
    <lineage>
        <taxon>Bacteria</taxon>
        <taxon>Pseudomonadati</taxon>
        <taxon>Bacteroidota</taxon>
        <taxon>Flavobacteriia</taxon>
        <taxon>Flavobacteriales</taxon>
        <taxon>Flavobacteriaceae</taxon>
        <taxon>Thalassobellus</taxon>
    </lineage>
</organism>
<protein>
    <submittedName>
        <fullName evidence="8">Tyrosine-type recombinase/integrase</fullName>
    </submittedName>
</protein>
<keyword evidence="4" id="KW-0233">DNA recombination</keyword>
<dbReference type="PANTHER" id="PTHR30349">
    <property type="entry name" value="PHAGE INTEGRASE-RELATED"/>
    <property type="match status" value="1"/>
</dbReference>
<dbReference type="InterPro" id="IPR013762">
    <property type="entry name" value="Integrase-like_cat_sf"/>
</dbReference>
<gene>
    <name evidence="8" type="ORF">RHP51_07850</name>
</gene>
<sequence>MRSTFNIKEPKGDKETLILFSAYFKDEGRKFVYSTGEAINPKEWDFENRQPNDLSGRSERANKHRAIKRQLDRYSNFFSDTIQNFKLANREILISEIKENFDVEFKRTKSISSKFFDVYDIFLTEKKNDYTEDANSQTTIKRYEYNKKLLFDFQSYRNKKIHFNQINKAFYNIFIGFCIDEKSHSANTLRRNVGLLKTFLYWALEGGYTYKTDFQKFKAPKAQQTDEVALTMEQVEKVFEFDLSNNKRLEKVRDLFVFGCVTGMRYSNYSKVGKKDIQNGIIKVRDEKNNDKTLEIPLNEFSVYILKKYDYNLPRISNQRFNDYIKEVFQLLGYDEDVKKTIKIGKDLIEQINPLYERISSHTARRSFITIMKNKKIPDKIIMSFTGHKSLEVFNKYYKPNNDDKKDFMQNVWKMNDTQLKKVE</sequence>
<dbReference type="Pfam" id="PF13102">
    <property type="entry name" value="Phage_int_SAM_5"/>
    <property type="match status" value="1"/>
</dbReference>
<dbReference type="Gene3D" id="1.10.443.10">
    <property type="entry name" value="Intergrase catalytic core"/>
    <property type="match status" value="1"/>
</dbReference>
<feature type="domain" description="Tyr recombinase" evidence="6">
    <location>
        <begin position="225"/>
        <end position="410"/>
    </location>
</feature>
<evidence type="ECO:0000256" key="1">
    <source>
        <dbReference type="ARBA" id="ARBA00008857"/>
    </source>
</evidence>
<evidence type="ECO:0000259" key="7">
    <source>
        <dbReference type="PROSITE" id="PS51900"/>
    </source>
</evidence>
<evidence type="ECO:0000256" key="4">
    <source>
        <dbReference type="ARBA" id="ARBA00023172"/>
    </source>
</evidence>